<dbReference type="InterPro" id="IPR006130">
    <property type="entry name" value="Asp/Orn_carbamoylTrfase"/>
</dbReference>
<dbReference type="PANTHER" id="PTHR45753:SF3">
    <property type="entry name" value="ORNITHINE TRANSCARBAMYLASE, MITOCHONDRIAL"/>
    <property type="match status" value="1"/>
</dbReference>
<feature type="domain" description="Aspartate/ornithine carbamoyltransferase carbamoyl-P binding" evidence="8">
    <location>
        <begin position="3"/>
        <end position="142"/>
    </location>
</feature>
<dbReference type="PRINTS" id="PR00100">
    <property type="entry name" value="AOTCASE"/>
</dbReference>
<comment type="pathway">
    <text evidence="1">Amino-acid biosynthesis; L-arginine biosynthesis; L-arginine from L-ornithine and carbamoyl phosphate: step 1/3.</text>
</comment>
<comment type="subcellular location">
    <subcellularLocation>
        <location evidence="6">Cytoplasm</location>
    </subcellularLocation>
</comment>
<evidence type="ECO:0000313" key="9">
    <source>
        <dbReference type="EMBL" id="OGM56595.1"/>
    </source>
</evidence>
<dbReference type="SUPFAM" id="SSF53671">
    <property type="entry name" value="Aspartate/ornithine carbamoyltransferase"/>
    <property type="match status" value="1"/>
</dbReference>
<dbReference type="Gene3D" id="3.40.50.1370">
    <property type="entry name" value="Aspartate/ornithine carbamoyltransferase"/>
    <property type="match status" value="2"/>
</dbReference>
<feature type="binding site" evidence="6">
    <location>
        <position position="161"/>
    </location>
    <ligand>
        <name>L-ornithine</name>
        <dbReference type="ChEBI" id="CHEBI:46911"/>
    </ligand>
</feature>
<dbReference type="FunFam" id="3.40.50.1370:FF:000008">
    <property type="entry name" value="Ornithine carbamoyltransferase"/>
    <property type="match status" value="1"/>
</dbReference>
<dbReference type="Pfam" id="PF00185">
    <property type="entry name" value="OTCace"/>
    <property type="match status" value="1"/>
</dbReference>
<dbReference type="GO" id="GO:0004585">
    <property type="term" value="F:ornithine carbamoyltransferase activity"/>
    <property type="evidence" value="ECO:0007669"/>
    <property type="project" value="UniProtKB-UniRule"/>
</dbReference>
<dbReference type="InterPro" id="IPR006131">
    <property type="entry name" value="Asp_carbamoyltransf_Asp/Orn-bd"/>
</dbReference>
<accession>A0A1F8AZD8</accession>
<dbReference type="InterPro" id="IPR002292">
    <property type="entry name" value="Orn/put_carbamltrans"/>
</dbReference>
<comment type="similarity">
    <text evidence="2 6">Belongs to the aspartate/ornithine carbamoyltransferase superfamily. OTCase family.</text>
</comment>
<feature type="binding site" evidence="6">
    <location>
        <position position="102"/>
    </location>
    <ligand>
        <name>carbamoyl phosphate</name>
        <dbReference type="ChEBI" id="CHEBI:58228"/>
    </ligand>
</feature>
<gene>
    <name evidence="9" type="ORF">A2955_02450</name>
</gene>
<evidence type="ECO:0000256" key="1">
    <source>
        <dbReference type="ARBA" id="ARBA00004975"/>
    </source>
</evidence>
<proteinExistence type="inferred from homology"/>
<dbReference type="HAMAP" id="MF_01109">
    <property type="entry name" value="OTCase"/>
    <property type="match status" value="1"/>
</dbReference>
<comment type="catalytic activity">
    <reaction evidence="5 6">
        <text>carbamoyl phosphate + L-ornithine = L-citrulline + phosphate + H(+)</text>
        <dbReference type="Rhea" id="RHEA:19513"/>
        <dbReference type="ChEBI" id="CHEBI:15378"/>
        <dbReference type="ChEBI" id="CHEBI:43474"/>
        <dbReference type="ChEBI" id="CHEBI:46911"/>
        <dbReference type="ChEBI" id="CHEBI:57743"/>
        <dbReference type="ChEBI" id="CHEBI:58228"/>
        <dbReference type="EC" id="2.1.3.3"/>
    </reaction>
</comment>
<evidence type="ECO:0000259" key="7">
    <source>
        <dbReference type="Pfam" id="PF00185"/>
    </source>
</evidence>
<dbReference type="PRINTS" id="PR00102">
    <property type="entry name" value="OTCASE"/>
</dbReference>
<feature type="domain" description="Aspartate/ornithine carbamoyltransferase Asp/Orn-binding" evidence="7">
    <location>
        <begin position="149"/>
        <end position="303"/>
    </location>
</feature>
<reference evidence="9 10" key="1">
    <citation type="journal article" date="2016" name="Nat. Commun.">
        <title>Thousands of microbial genomes shed light on interconnected biogeochemical processes in an aquifer system.</title>
        <authorList>
            <person name="Anantharaman K."/>
            <person name="Brown C.T."/>
            <person name="Hug L.A."/>
            <person name="Sharon I."/>
            <person name="Castelle C.J."/>
            <person name="Probst A.J."/>
            <person name="Thomas B.C."/>
            <person name="Singh A."/>
            <person name="Wilkins M.J."/>
            <person name="Karaoz U."/>
            <person name="Brodie E.L."/>
            <person name="Williams K.H."/>
            <person name="Hubbard S.S."/>
            <person name="Banfield J.F."/>
        </authorList>
    </citation>
    <scope>NUCLEOTIDE SEQUENCE [LARGE SCALE GENOMIC DNA]</scope>
</reference>
<dbReference type="InterPro" id="IPR006132">
    <property type="entry name" value="Asp/Orn_carbamoyltranf_P-bd"/>
</dbReference>
<evidence type="ECO:0000256" key="2">
    <source>
        <dbReference type="ARBA" id="ARBA00007805"/>
    </source>
</evidence>
<comment type="caution">
    <text evidence="9">The sequence shown here is derived from an EMBL/GenBank/DDBJ whole genome shotgun (WGS) entry which is preliminary data.</text>
</comment>
<evidence type="ECO:0000256" key="3">
    <source>
        <dbReference type="ARBA" id="ARBA00013007"/>
    </source>
</evidence>
<dbReference type="EC" id="2.1.3.3" evidence="3 6"/>
<dbReference type="GO" id="GO:0016597">
    <property type="term" value="F:amino acid binding"/>
    <property type="evidence" value="ECO:0007669"/>
    <property type="project" value="InterPro"/>
</dbReference>
<sequence length="309" mass="34609">MVRQFLSITDLTAKEVTKVLSISSSLKKKSILMQSKLLKNRTMAMIFEKPSLRTRVSFEAGMTQLGGHAIYLAPTDIGLGKREPIKDVSQVLSRMVDIIMARTFEHKTIEELAKYSDVPVINALSDLEHPCQILADLLTIKEKKEQFNKLKLAFVGDGENNVTNSLALASGLLGIDFRVAAPKNYWMLPNISNRAKSLVKKSGGKILETTDPKEAVKNADVVYTDTWVSMGDEKEKAKRLRIFKNFQVTKKLMKLAKKDVIFMHDMPAYRGNEVSEDVIDGPQSVIIDQAENRLHAQKALICYLLGVKV</sequence>
<dbReference type="STRING" id="1802514.A2955_02450"/>
<comment type="caution">
    <text evidence="6">Lacks conserved residue(s) required for the propagation of feature annotation.</text>
</comment>
<dbReference type="PANTHER" id="PTHR45753">
    <property type="entry name" value="ORNITHINE CARBAMOYLTRANSFERASE, MITOCHONDRIAL"/>
    <property type="match status" value="1"/>
</dbReference>
<dbReference type="NCBIfam" id="NF001986">
    <property type="entry name" value="PRK00779.1"/>
    <property type="match status" value="1"/>
</dbReference>
<evidence type="ECO:0000256" key="5">
    <source>
        <dbReference type="ARBA" id="ARBA00048772"/>
    </source>
</evidence>
<dbReference type="GO" id="GO:0005737">
    <property type="term" value="C:cytoplasm"/>
    <property type="evidence" value="ECO:0007669"/>
    <property type="project" value="UniProtKB-SubCell"/>
</dbReference>
<dbReference type="GO" id="GO:0042450">
    <property type="term" value="P:L-arginine biosynthetic process via ornithine"/>
    <property type="evidence" value="ECO:0007669"/>
    <property type="project" value="UniProtKB-UniRule"/>
</dbReference>
<feature type="binding site" evidence="6">
    <location>
        <begin position="229"/>
        <end position="230"/>
    </location>
    <ligand>
        <name>L-ornithine</name>
        <dbReference type="ChEBI" id="CHEBI:46911"/>
    </ligand>
</feature>
<dbReference type="Proteomes" id="UP000177501">
    <property type="component" value="Unassembled WGS sequence"/>
</dbReference>
<feature type="binding site" evidence="6">
    <location>
        <position position="225"/>
    </location>
    <ligand>
        <name>L-ornithine</name>
        <dbReference type="ChEBI" id="CHEBI:46911"/>
    </ligand>
</feature>
<name>A0A1F8AZD8_9BACT</name>
<feature type="binding site" evidence="6">
    <location>
        <begin position="129"/>
        <end position="132"/>
    </location>
    <ligand>
        <name>carbamoyl phosphate</name>
        <dbReference type="ChEBI" id="CHEBI:58228"/>
    </ligand>
</feature>
<evidence type="ECO:0000256" key="4">
    <source>
        <dbReference type="ARBA" id="ARBA00022679"/>
    </source>
</evidence>
<dbReference type="Pfam" id="PF02729">
    <property type="entry name" value="OTCace_N"/>
    <property type="match status" value="1"/>
</dbReference>
<dbReference type="InterPro" id="IPR036901">
    <property type="entry name" value="Asp/Orn_carbamoylTrfase_sf"/>
</dbReference>
<keyword evidence="4 6" id="KW-0808">Transferase</keyword>
<dbReference type="InterPro" id="IPR024904">
    <property type="entry name" value="OTCase_ArgI"/>
</dbReference>
<feature type="binding site" evidence="6">
    <location>
        <position position="293"/>
    </location>
    <ligand>
        <name>carbamoyl phosphate</name>
        <dbReference type="ChEBI" id="CHEBI:58228"/>
    </ligand>
</feature>
<dbReference type="EMBL" id="MGHA01000077">
    <property type="protein sequence ID" value="OGM56595.1"/>
    <property type="molecule type" value="Genomic_DNA"/>
</dbReference>
<organism evidence="9 10">
    <name type="scientific">Candidatus Woesebacteria bacterium RIFCSPLOWO2_01_FULL_37_19</name>
    <dbReference type="NCBI Taxonomy" id="1802514"/>
    <lineage>
        <taxon>Bacteria</taxon>
        <taxon>Candidatus Woeseibacteriota</taxon>
    </lineage>
</organism>
<dbReference type="AlphaFoldDB" id="A0A1F8AZD8"/>
<protein>
    <recommendedName>
        <fullName evidence="3 6">Ornithine carbamoyltransferase</fullName>
        <shortName evidence="6">OTCase</shortName>
        <ecNumber evidence="3 6">2.1.3.3</ecNumber>
    </recommendedName>
</protein>
<evidence type="ECO:0000313" key="10">
    <source>
        <dbReference type="Proteomes" id="UP000177501"/>
    </source>
</evidence>
<dbReference type="GO" id="GO:0019240">
    <property type="term" value="P:citrulline biosynthetic process"/>
    <property type="evidence" value="ECO:0007669"/>
    <property type="project" value="TreeGrafter"/>
</dbReference>
<dbReference type="NCBIfam" id="TIGR00658">
    <property type="entry name" value="orni_carb_tr"/>
    <property type="match status" value="1"/>
</dbReference>
<keyword evidence="6" id="KW-0963">Cytoplasm</keyword>
<evidence type="ECO:0000256" key="6">
    <source>
        <dbReference type="HAMAP-Rule" id="MF_01109"/>
    </source>
</evidence>
<evidence type="ECO:0000259" key="8">
    <source>
        <dbReference type="Pfam" id="PF02729"/>
    </source>
</evidence>